<reference evidence="2 3" key="1">
    <citation type="submission" date="2019-07" db="EMBL/GenBank/DDBJ databases">
        <title>Genome sequencing of 100 strains of the haloalkaliphilic chemolithoautotrophic sulfur-oxidizing bacterium Thioalkalivibrio.</title>
        <authorList>
            <person name="Muyzer G."/>
        </authorList>
    </citation>
    <scope>NUCLEOTIDE SEQUENCE [LARGE SCALE GENOMIC DNA]</scope>
    <source>
        <strain evidence="2 3">ASO4-4</strain>
    </source>
</reference>
<protein>
    <recommendedName>
        <fullName evidence="4">WD40 repeat protein</fullName>
    </recommendedName>
</protein>
<evidence type="ECO:0000256" key="1">
    <source>
        <dbReference type="SAM" id="SignalP"/>
    </source>
</evidence>
<dbReference type="OrthoDB" id="9799878at2"/>
<keyword evidence="1" id="KW-0732">Signal</keyword>
<dbReference type="Gene3D" id="2.120.10.30">
    <property type="entry name" value="TolB, C-terminal domain"/>
    <property type="match status" value="1"/>
</dbReference>
<dbReference type="InterPro" id="IPR011042">
    <property type="entry name" value="6-blade_b-propeller_TolB-like"/>
</dbReference>
<evidence type="ECO:0000313" key="2">
    <source>
        <dbReference type="EMBL" id="TWI72469.1"/>
    </source>
</evidence>
<accession>A0A562RTN5</accession>
<evidence type="ECO:0000313" key="3">
    <source>
        <dbReference type="Proteomes" id="UP000318307"/>
    </source>
</evidence>
<dbReference type="Pfam" id="PF07676">
    <property type="entry name" value="PD40"/>
    <property type="match status" value="1"/>
</dbReference>
<name>A0A562RTN5_9BACT</name>
<dbReference type="RefSeq" id="WP_144684308.1">
    <property type="nucleotide sequence ID" value="NZ_VLLC01000010.1"/>
</dbReference>
<sequence>MGHNSLKGCIRFCLIMLVFSLAAPAAQALSVAWGGSWKTLQSEHFEIHFEDGFQDMARRCLAIAEGVHRELLPFFGSGPANRTHIVLSDDTDFSNGWATVLPYGRIRLFVSAPSDPGSLESYDEWLHLLIRHEYVHILHMEMGRGTVNTGRKIFGRFPLLFPHVLTPVFLLEGMAVYFESDAVAGYGRLQGSHYAAQMALEVRNGNWKDLQEVVIPLRNWPINKAYLYGAFFIEYLISVYGEDAVSEFLYRQSGELIPFFTLNSQAKRVFGKNFTALWEDFRLAMEERFADTDSGGQGMEGRMLPSGDFFLQVAATSGDGFFLVEDSGKDRRRLFRYAGKEREPMMALRPLSDMDVSEGGRLAVSRVLRGADGRVFHDIFIYTPEMGWDRLTRNQRFSRVRWMPCGERLLVSRQRAGLSELYFLDLEGNMRLLWRGNQGEVLGAFGPDVTGGWLVAGLKRAGQGWNLEMMDLGTGRWQRLTDTPSMENEPSFMPDGRVLFSADYGGIYNVYAMDTDTGMLEQWTRSSGGAFRPRFAGSKGLYYQVYTADGFRLLRVEDPVALKVFSVEDVADEKFFPFLFDEAVNLEPERKYTPLKTLRPRYWFPVWLFNEDTEQLGFETHGSDALDRHSYGLVTTYDVKNDLVNGSFVYACDNRWLLFLDRSHRFGELKIHETSFDYILREDRVTLQRNHLLNFFEDRLSVHGGLVHERDTLVDTPSLLLRGPVESNLAGMALTFRDEEYYIHVPGIGWGFYGELIAESNDILDSDYKGAVVQGAMRKIWNLPGSRTLGLRLAGGYADREAKPFRIGGTRTGEEMRLFGRNEAVLRGYPRSVQTGNICASQRLSLSSLLFRVERNWSLMPFGMGDVSGSLHVDSGSAWDEGMSMRQLTGAGLELQVELVLGYHFRAPLVLGYARGLDSDLGEDQFYTALGFSF</sequence>
<dbReference type="SUPFAM" id="SSF82171">
    <property type="entry name" value="DPP6 N-terminal domain-like"/>
    <property type="match status" value="1"/>
</dbReference>
<comment type="caution">
    <text evidence="2">The sequence shown here is derived from an EMBL/GenBank/DDBJ whole genome shotgun (WGS) entry which is preliminary data.</text>
</comment>
<organism evidence="2 3">
    <name type="scientific">Desulfobotulus alkaliphilus</name>
    <dbReference type="NCBI Taxonomy" id="622671"/>
    <lineage>
        <taxon>Bacteria</taxon>
        <taxon>Pseudomonadati</taxon>
        <taxon>Thermodesulfobacteriota</taxon>
        <taxon>Desulfobacteria</taxon>
        <taxon>Desulfobacterales</taxon>
        <taxon>Desulfobacteraceae</taxon>
        <taxon>Desulfobotulus</taxon>
    </lineage>
</organism>
<dbReference type="Proteomes" id="UP000318307">
    <property type="component" value="Unassembled WGS sequence"/>
</dbReference>
<keyword evidence="3" id="KW-1185">Reference proteome</keyword>
<proteinExistence type="predicted"/>
<dbReference type="EMBL" id="VLLC01000010">
    <property type="protein sequence ID" value="TWI72469.1"/>
    <property type="molecule type" value="Genomic_DNA"/>
</dbReference>
<gene>
    <name evidence="2" type="ORF">LZ24_01611</name>
</gene>
<dbReference type="Gene3D" id="2.40.160.50">
    <property type="entry name" value="membrane protein fhac: a member of the omp85/tpsb transporter family"/>
    <property type="match status" value="1"/>
</dbReference>
<evidence type="ECO:0008006" key="4">
    <source>
        <dbReference type="Google" id="ProtNLM"/>
    </source>
</evidence>
<feature type="chain" id="PRO_5021823714" description="WD40 repeat protein" evidence="1">
    <location>
        <begin position="29"/>
        <end position="934"/>
    </location>
</feature>
<dbReference type="AlphaFoldDB" id="A0A562RTN5"/>
<feature type="signal peptide" evidence="1">
    <location>
        <begin position="1"/>
        <end position="28"/>
    </location>
</feature>
<dbReference type="InterPro" id="IPR011659">
    <property type="entry name" value="WD40"/>
</dbReference>